<evidence type="ECO:0000259" key="7">
    <source>
        <dbReference type="Pfam" id="PF17827"/>
    </source>
</evidence>
<sequence>MKIKCKYVEALKGASSFLEGQGKEGYLAEYMLIERQGWNKTELVSKLRQDMPESIYDVWQQDLKKVCEGIPPQYIIGSCEFFGRRFKVTEATLIPRPETEELVEACLVDNKSTSGLKVLDIGTGTGAIGLTLKHEVPSWDVTAIDISSEALAVAKKNKLEFGLDVRLVEGDLIEPVQTETFDIIVSNPPYIAEDEWDVMDESVREHEPKLALFAPNKGLEIYQRLAKSLPSVTHEKSKIYLEIGYLQGEAVVNLFKKAFPKHNVRCYKDFFGQDRMVIVTPI</sequence>
<evidence type="ECO:0000256" key="1">
    <source>
        <dbReference type="ARBA" id="ARBA00022603"/>
    </source>
</evidence>
<evidence type="ECO:0000259" key="6">
    <source>
        <dbReference type="Pfam" id="PF05175"/>
    </source>
</evidence>
<dbReference type="GO" id="GO:0102559">
    <property type="term" value="F:peptide chain release factor N(5)-glutamine methyltransferase activity"/>
    <property type="evidence" value="ECO:0007669"/>
    <property type="project" value="UniProtKB-EC"/>
</dbReference>
<dbReference type="GO" id="GO:0032259">
    <property type="term" value="P:methylation"/>
    <property type="evidence" value="ECO:0007669"/>
    <property type="project" value="UniProtKB-KW"/>
</dbReference>
<feature type="binding site" evidence="5">
    <location>
        <position position="145"/>
    </location>
    <ligand>
        <name>S-adenosyl-L-methionine</name>
        <dbReference type="ChEBI" id="CHEBI:59789"/>
    </ligand>
</feature>
<dbReference type="InterPro" id="IPR004556">
    <property type="entry name" value="HemK-like"/>
</dbReference>
<feature type="binding site" evidence="5">
    <location>
        <begin position="122"/>
        <end position="126"/>
    </location>
    <ligand>
        <name>S-adenosyl-L-methionine</name>
        <dbReference type="ChEBI" id="CHEBI:59789"/>
    </ligand>
</feature>
<name>A0ABT5X3M5_9ENTE</name>
<keyword evidence="2 5" id="KW-0808">Transferase</keyword>
<evidence type="ECO:0000256" key="4">
    <source>
        <dbReference type="ARBA" id="ARBA00048391"/>
    </source>
</evidence>
<evidence type="ECO:0000256" key="5">
    <source>
        <dbReference type="HAMAP-Rule" id="MF_02126"/>
    </source>
</evidence>
<evidence type="ECO:0000256" key="2">
    <source>
        <dbReference type="ARBA" id="ARBA00022679"/>
    </source>
</evidence>
<comment type="similarity">
    <text evidence="5">Belongs to the protein N5-glutamine methyltransferase family. PrmC subfamily.</text>
</comment>
<dbReference type="PROSITE" id="PS00092">
    <property type="entry name" value="N6_MTASE"/>
    <property type="match status" value="1"/>
</dbReference>
<dbReference type="EMBL" id="JAPDSH010000007">
    <property type="protein sequence ID" value="MDF0480476.1"/>
    <property type="molecule type" value="Genomic_DNA"/>
</dbReference>
<comment type="caution">
    <text evidence="8">The sequence shown here is derived from an EMBL/GenBank/DDBJ whole genome shotgun (WGS) entry which is preliminary data.</text>
</comment>
<dbReference type="InterPro" id="IPR040758">
    <property type="entry name" value="PrmC_N"/>
</dbReference>
<feature type="binding site" evidence="5">
    <location>
        <position position="187"/>
    </location>
    <ligand>
        <name>S-adenosyl-L-methionine</name>
        <dbReference type="ChEBI" id="CHEBI:59789"/>
    </ligand>
</feature>
<feature type="domain" description="Release factor glutamine methyltransferase N-terminal" evidence="7">
    <location>
        <begin position="9"/>
        <end position="77"/>
    </location>
</feature>
<dbReference type="Pfam" id="PF17827">
    <property type="entry name" value="PrmC_N"/>
    <property type="match status" value="1"/>
</dbReference>
<dbReference type="InterPro" id="IPR050320">
    <property type="entry name" value="N5-glutamine_MTase"/>
</dbReference>
<dbReference type="HAMAP" id="MF_02126">
    <property type="entry name" value="RF_methyltr_PrmC"/>
    <property type="match status" value="1"/>
</dbReference>
<keyword evidence="3 5" id="KW-0949">S-adenosyl-L-methionine</keyword>
<gene>
    <name evidence="5 8" type="primary">prmC</name>
    <name evidence="8" type="ORF">OL233_09295</name>
</gene>
<dbReference type="InterPro" id="IPR019874">
    <property type="entry name" value="RF_methyltr_PrmC"/>
</dbReference>
<protein>
    <recommendedName>
        <fullName evidence="5">Release factor glutamine methyltransferase</fullName>
        <shortName evidence="5">RF MTase</shortName>
        <ecNumber evidence="5">2.1.1.297</ecNumber>
    </recommendedName>
    <alternativeName>
        <fullName evidence="5">N5-glutamine methyltransferase PrmC</fullName>
    </alternativeName>
    <alternativeName>
        <fullName evidence="5">Protein-(glutamine-N5) MTase PrmC</fullName>
    </alternativeName>
    <alternativeName>
        <fullName evidence="5">Protein-glutamine N-methyltransferase PrmC</fullName>
    </alternativeName>
</protein>
<dbReference type="EC" id="2.1.1.297" evidence="5"/>
<dbReference type="RefSeq" id="WP_275472045.1">
    <property type="nucleotide sequence ID" value="NZ_JAPDSH010000007.1"/>
</dbReference>
<dbReference type="Gene3D" id="1.10.8.10">
    <property type="entry name" value="DNA helicase RuvA subunit, C-terminal domain"/>
    <property type="match status" value="1"/>
</dbReference>
<feature type="binding site" evidence="5">
    <location>
        <begin position="187"/>
        <end position="190"/>
    </location>
    <ligand>
        <name>substrate</name>
    </ligand>
</feature>
<proteinExistence type="inferred from homology"/>
<comment type="catalytic activity">
    <reaction evidence="4 5">
        <text>L-glutaminyl-[peptide chain release factor] + S-adenosyl-L-methionine = N(5)-methyl-L-glutaminyl-[peptide chain release factor] + S-adenosyl-L-homocysteine + H(+)</text>
        <dbReference type="Rhea" id="RHEA:42896"/>
        <dbReference type="Rhea" id="RHEA-COMP:10271"/>
        <dbReference type="Rhea" id="RHEA-COMP:10272"/>
        <dbReference type="ChEBI" id="CHEBI:15378"/>
        <dbReference type="ChEBI" id="CHEBI:30011"/>
        <dbReference type="ChEBI" id="CHEBI:57856"/>
        <dbReference type="ChEBI" id="CHEBI:59789"/>
        <dbReference type="ChEBI" id="CHEBI:61891"/>
        <dbReference type="EC" id="2.1.1.297"/>
    </reaction>
</comment>
<dbReference type="PANTHER" id="PTHR18895">
    <property type="entry name" value="HEMK METHYLTRANSFERASE"/>
    <property type="match status" value="1"/>
</dbReference>
<evidence type="ECO:0000256" key="3">
    <source>
        <dbReference type="ARBA" id="ARBA00022691"/>
    </source>
</evidence>
<dbReference type="Pfam" id="PF05175">
    <property type="entry name" value="MTS"/>
    <property type="match status" value="1"/>
</dbReference>
<dbReference type="NCBIfam" id="TIGR00536">
    <property type="entry name" value="hemK_fam"/>
    <property type="match status" value="1"/>
</dbReference>
<organism evidence="8 9">
    <name type="scientific">Vagococcus proximus</name>
    <dbReference type="NCBI Taxonomy" id="2991417"/>
    <lineage>
        <taxon>Bacteria</taxon>
        <taxon>Bacillati</taxon>
        <taxon>Bacillota</taxon>
        <taxon>Bacilli</taxon>
        <taxon>Lactobacillales</taxon>
        <taxon>Enterococcaceae</taxon>
        <taxon>Vagococcus</taxon>
    </lineage>
</organism>
<dbReference type="NCBIfam" id="TIGR03534">
    <property type="entry name" value="RF_mod_PrmC"/>
    <property type="match status" value="1"/>
</dbReference>
<dbReference type="InterPro" id="IPR002052">
    <property type="entry name" value="DNA_methylase_N6_adenine_CS"/>
</dbReference>
<dbReference type="InterPro" id="IPR029063">
    <property type="entry name" value="SAM-dependent_MTases_sf"/>
</dbReference>
<feature type="domain" description="Methyltransferase small" evidence="6">
    <location>
        <begin position="114"/>
        <end position="195"/>
    </location>
</feature>
<keyword evidence="9" id="KW-1185">Reference proteome</keyword>
<dbReference type="SUPFAM" id="SSF53335">
    <property type="entry name" value="S-adenosyl-L-methionine-dependent methyltransferases"/>
    <property type="match status" value="1"/>
</dbReference>
<dbReference type="InterPro" id="IPR007848">
    <property type="entry name" value="Small_mtfrase_dom"/>
</dbReference>
<dbReference type="CDD" id="cd02440">
    <property type="entry name" value="AdoMet_MTases"/>
    <property type="match status" value="1"/>
</dbReference>
<comment type="caution">
    <text evidence="5">Lacks conserved residue(s) required for the propagation of feature annotation.</text>
</comment>
<dbReference type="Gene3D" id="3.40.50.150">
    <property type="entry name" value="Vaccinia Virus protein VP39"/>
    <property type="match status" value="1"/>
</dbReference>
<reference evidence="8" key="1">
    <citation type="submission" date="2022-10" db="EMBL/GenBank/DDBJ databases">
        <title>Vagococcus sp. isolated from poultry meat.</title>
        <authorList>
            <person name="Johansson P."/>
            <person name="Bjorkroth J."/>
        </authorList>
    </citation>
    <scope>NUCLEOTIDE SEQUENCE</scope>
    <source>
        <strain evidence="8">PNs007</strain>
    </source>
</reference>
<dbReference type="PANTHER" id="PTHR18895:SF74">
    <property type="entry name" value="MTRF1L RELEASE FACTOR GLUTAMINE METHYLTRANSFERASE"/>
    <property type="match status" value="1"/>
</dbReference>
<keyword evidence="1 5" id="KW-0489">Methyltransferase</keyword>
<evidence type="ECO:0000313" key="9">
    <source>
        <dbReference type="Proteomes" id="UP001147148"/>
    </source>
</evidence>
<accession>A0ABT5X3M5</accession>
<comment type="function">
    <text evidence="5">Methylates the class 1 translation termination release factors RF1/PrfA and RF2/PrfB on the glutamine residue of the universally conserved GGQ motif.</text>
</comment>
<dbReference type="Proteomes" id="UP001147148">
    <property type="component" value="Unassembled WGS sequence"/>
</dbReference>
<evidence type="ECO:0000313" key="8">
    <source>
        <dbReference type="EMBL" id="MDF0480476.1"/>
    </source>
</evidence>